<evidence type="ECO:0000313" key="2">
    <source>
        <dbReference type="EMBL" id="KAJ3644336.1"/>
    </source>
</evidence>
<dbReference type="EMBL" id="JALNTZ010000008">
    <property type="protein sequence ID" value="KAJ3644336.1"/>
    <property type="molecule type" value="Genomic_DNA"/>
</dbReference>
<evidence type="ECO:0000313" key="3">
    <source>
        <dbReference type="Proteomes" id="UP001168821"/>
    </source>
</evidence>
<dbReference type="AlphaFoldDB" id="A0AA38HWW4"/>
<accession>A0AA38HWW4</accession>
<dbReference type="Pfam" id="PF05729">
    <property type="entry name" value="NACHT"/>
    <property type="match status" value="1"/>
</dbReference>
<gene>
    <name evidence="2" type="ORF">Zmor_027002</name>
</gene>
<sequence length="776" mass="90919">MSNSYCKRPGTTDFGKEYEELNVANIIFKAVTHKDIEDFTLSTDDSDFESFDDIVFEVTGNEINQKYAIQLKHVNKNERTLNPISLTQDTGNYAIVKYFQSYKKIYELGHRHKLILFTNLKFNSQNGGTITFEKQQFTTRLSKMPTIDELVNSSGASGSCYKFTNIQSTVSVPLSKEQQEYKDFFQNFYLYTDQANVFQMKQNVSNRFQKAFSCSDSAFDRYLQFISNWTKLQDEKVKLNKSQMKKVITFRVLSHLIKPLSFKPVNKKIQMLQNAISEFDVTIFEKESELLVCEIWGDKKCELENKLETINELITAYQLELNDVKKVGDLSDKSCSQLLWLLNICPLIVSVSSSTYEIIQLCHQDKFVLLGNHTEDQISGRLVFQNLSDLFFKSEIHYQNITTAFEYSLQGKEELPLQCLIKENEDFRKGITTDDLVKMLEDTYFVGGKQESFDFPYINRFLTVNIIDFEYLKKIDKDTIVVIDCLPKGYQTYEWLRNFNLIEVEGSSQKQPLDRNVELTNSAFKPDLYVTEGVCTEKRFKAISKVNVTKQHHLRLNNDGKLQWIRSLSDVEELEPFLTEGDHVKENELSIIKNKINLIVGEPGMGKSVLMRRLKNKFDSKYLAIVFYTEDISAYLDFKNKYSTTSYMLEEYVLNEKFKNMERFENKILSILMRKNKVIYIWDGLDELSSPNIQVITDIIRHLYQKNVYQWLTCRLHLKNYLEHKFNVFSKTIIQFSEEQQSAYIEERMKDANHTEERIPLQIFMLTELFLNFGKN</sequence>
<reference evidence="2" key="1">
    <citation type="journal article" date="2023" name="G3 (Bethesda)">
        <title>Whole genome assemblies of Zophobas morio and Tenebrio molitor.</title>
        <authorList>
            <person name="Kaur S."/>
            <person name="Stinson S.A."/>
            <person name="diCenzo G.C."/>
        </authorList>
    </citation>
    <scope>NUCLEOTIDE SEQUENCE</scope>
    <source>
        <strain evidence="2">QUZm001</strain>
    </source>
</reference>
<protein>
    <recommendedName>
        <fullName evidence="1">NACHT domain-containing protein</fullName>
    </recommendedName>
</protein>
<dbReference type="SUPFAM" id="SSF52540">
    <property type="entry name" value="P-loop containing nucleoside triphosphate hydrolases"/>
    <property type="match status" value="1"/>
</dbReference>
<evidence type="ECO:0000259" key="1">
    <source>
        <dbReference type="PROSITE" id="PS50837"/>
    </source>
</evidence>
<dbReference type="InterPro" id="IPR007111">
    <property type="entry name" value="NACHT_NTPase"/>
</dbReference>
<name>A0AA38HWW4_9CUCU</name>
<dbReference type="PROSITE" id="PS50837">
    <property type="entry name" value="NACHT"/>
    <property type="match status" value="1"/>
</dbReference>
<feature type="domain" description="NACHT" evidence="1">
    <location>
        <begin position="595"/>
        <end position="709"/>
    </location>
</feature>
<keyword evidence="3" id="KW-1185">Reference proteome</keyword>
<dbReference type="Proteomes" id="UP001168821">
    <property type="component" value="Unassembled WGS sequence"/>
</dbReference>
<dbReference type="InterPro" id="IPR027417">
    <property type="entry name" value="P-loop_NTPase"/>
</dbReference>
<dbReference type="Gene3D" id="3.40.50.300">
    <property type="entry name" value="P-loop containing nucleotide triphosphate hydrolases"/>
    <property type="match status" value="1"/>
</dbReference>
<proteinExistence type="predicted"/>
<comment type="caution">
    <text evidence="2">The sequence shown here is derived from an EMBL/GenBank/DDBJ whole genome shotgun (WGS) entry which is preliminary data.</text>
</comment>
<organism evidence="2 3">
    <name type="scientific">Zophobas morio</name>
    <dbReference type="NCBI Taxonomy" id="2755281"/>
    <lineage>
        <taxon>Eukaryota</taxon>
        <taxon>Metazoa</taxon>
        <taxon>Ecdysozoa</taxon>
        <taxon>Arthropoda</taxon>
        <taxon>Hexapoda</taxon>
        <taxon>Insecta</taxon>
        <taxon>Pterygota</taxon>
        <taxon>Neoptera</taxon>
        <taxon>Endopterygota</taxon>
        <taxon>Coleoptera</taxon>
        <taxon>Polyphaga</taxon>
        <taxon>Cucujiformia</taxon>
        <taxon>Tenebrionidae</taxon>
        <taxon>Zophobas</taxon>
    </lineage>
</organism>